<dbReference type="Proteomes" id="UP000008043">
    <property type="component" value="Chromosome"/>
</dbReference>
<dbReference type="eggNOG" id="ENOG5032ACJ">
    <property type="taxonomic scope" value="Bacteria"/>
</dbReference>
<dbReference type="KEGG" id="sdv:BN159_5747"/>
<feature type="region of interest" description="Disordered" evidence="1">
    <location>
        <begin position="140"/>
        <end position="160"/>
    </location>
</feature>
<dbReference type="PATRIC" id="fig|1214101.3.peg.5828"/>
<name>K4R1G5_STRDJ</name>
<feature type="compositionally biased region" description="Low complexity" evidence="1">
    <location>
        <begin position="141"/>
        <end position="152"/>
    </location>
</feature>
<evidence type="ECO:0000313" key="3">
    <source>
        <dbReference type="Proteomes" id="UP000008043"/>
    </source>
</evidence>
<dbReference type="STRING" id="1214101.BN159_5747"/>
<proteinExistence type="predicted"/>
<gene>
    <name evidence="2" type="ORF">BN159_5747</name>
</gene>
<sequence length="181" mass="18741">MGVLRRIWVHPRGARVAGAAGLVVLAVGGAVACDGVGMSTATIAWTTDQTVTRELDRQKADVQWLTCTASYGNNGDGSTPSAGEQTVAEVDCTGKTKDGKSITVDGIVTRATDGKCVRGHITAKVGDKVWFEVDGLGDCEGTPSPVSPPSGGADQPGPTVTVTVTKTLWCKENPQCWPEGK</sequence>
<evidence type="ECO:0000313" key="2">
    <source>
        <dbReference type="EMBL" id="CCK30126.1"/>
    </source>
</evidence>
<keyword evidence="3" id="KW-1185">Reference proteome</keyword>
<dbReference type="AlphaFoldDB" id="K4R1G5"/>
<organism evidence="2 3">
    <name type="scientific">Streptomyces davaonensis (strain DSM 101723 / JCM 4913 / KCC S-0913 / 768)</name>
    <dbReference type="NCBI Taxonomy" id="1214101"/>
    <lineage>
        <taxon>Bacteria</taxon>
        <taxon>Bacillati</taxon>
        <taxon>Actinomycetota</taxon>
        <taxon>Actinomycetes</taxon>
        <taxon>Kitasatosporales</taxon>
        <taxon>Streptomycetaceae</taxon>
        <taxon>Streptomyces</taxon>
    </lineage>
</organism>
<dbReference type="PROSITE" id="PS51257">
    <property type="entry name" value="PROKAR_LIPOPROTEIN"/>
    <property type="match status" value="1"/>
</dbReference>
<dbReference type="OrthoDB" id="3483328at2"/>
<dbReference type="HOGENOM" id="CLU_108056_0_0_11"/>
<reference evidence="2 3" key="1">
    <citation type="journal article" date="2012" name="J. Bacteriol.">
        <title>Genome sequence of the bacterium Streptomyces davawensis JCM 4913 and heterologous production of the unique antibiotic roseoflavin.</title>
        <authorList>
            <person name="Jankowitsch F."/>
            <person name="Schwarz J."/>
            <person name="Ruckert C."/>
            <person name="Gust B."/>
            <person name="Szczepanowski R."/>
            <person name="Blom J."/>
            <person name="Pelzer S."/>
            <person name="Kalinowski J."/>
            <person name="Mack M."/>
        </authorList>
    </citation>
    <scope>NUCLEOTIDE SEQUENCE [LARGE SCALE GENOMIC DNA]</scope>
    <source>
        <strain evidence="3">DSM 101723 / JCM 4913 / KCC S-0913 / 768</strain>
    </source>
</reference>
<dbReference type="RefSeq" id="WP_015660462.1">
    <property type="nucleotide sequence ID" value="NC_020504.1"/>
</dbReference>
<protein>
    <submittedName>
        <fullName evidence="2">Putative secreted protein</fullName>
    </submittedName>
</protein>
<accession>K4R1G5</accession>
<evidence type="ECO:0000256" key="1">
    <source>
        <dbReference type="SAM" id="MobiDB-lite"/>
    </source>
</evidence>
<dbReference type="EMBL" id="HE971709">
    <property type="protein sequence ID" value="CCK30126.1"/>
    <property type="molecule type" value="Genomic_DNA"/>
</dbReference>